<proteinExistence type="predicted"/>
<protein>
    <submittedName>
        <fullName evidence="1">Uncharacterized protein</fullName>
    </submittedName>
</protein>
<dbReference type="AlphaFoldDB" id="A0A7R9NXG9"/>
<reference evidence="1" key="1">
    <citation type="submission" date="2020-11" db="EMBL/GenBank/DDBJ databases">
        <authorList>
            <person name="Tran Van P."/>
        </authorList>
    </citation>
    <scope>NUCLEOTIDE SEQUENCE</scope>
</reference>
<evidence type="ECO:0000313" key="1">
    <source>
        <dbReference type="EMBL" id="CAD7459818.1"/>
    </source>
</evidence>
<organism evidence="1">
    <name type="scientific">Timema tahoe</name>
    <dbReference type="NCBI Taxonomy" id="61484"/>
    <lineage>
        <taxon>Eukaryota</taxon>
        <taxon>Metazoa</taxon>
        <taxon>Ecdysozoa</taxon>
        <taxon>Arthropoda</taxon>
        <taxon>Hexapoda</taxon>
        <taxon>Insecta</taxon>
        <taxon>Pterygota</taxon>
        <taxon>Neoptera</taxon>
        <taxon>Polyneoptera</taxon>
        <taxon>Phasmatodea</taxon>
        <taxon>Timematodea</taxon>
        <taxon>Timematoidea</taxon>
        <taxon>Timematidae</taxon>
        <taxon>Timema</taxon>
    </lineage>
</organism>
<sequence>MQYEKVSCVERRTRSVARMRSHTNEKTERIIFPQRNACWLSKRFVNGVDLMKRKLARKGVGTIDQLVHILGEMLESRSLRDMNQSVFKCMKCSALFSQECLSKATASSVAATLPDCSTLLSPLFSFRLLELLSSLGHCL</sequence>
<name>A0A7R9NXG9_9NEOP</name>
<gene>
    <name evidence="1" type="ORF">TTEB3V08_LOCUS7765</name>
</gene>
<accession>A0A7R9NXG9</accession>
<dbReference type="EMBL" id="OE003164">
    <property type="protein sequence ID" value="CAD7459818.1"/>
    <property type="molecule type" value="Genomic_DNA"/>
</dbReference>